<evidence type="ECO:0000256" key="1">
    <source>
        <dbReference type="SAM" id="MobiDB-lite"/>
    </source>
</evidence>
<dbReference type="Proteomes" id="UP000324222">
    <property type="component" value="Unassembled WGS sequence"/>
</dbReference>
<organism evidence="2 3">
    <name type="scientific">Portunus trituberculatus</name>
    <name type="common">Swimming crab</name>
    <name type="synonym">Neptunus trituberculatus</name>
    <dbReference type="NCBI Taxonomy" id="210409"/>
    <lineage>
        <taxon>Eukaryota</taxon>
        <taxon>Metazoa</taxon>
        <taxon>Ecdysozoa</taxon>
        <taxon>Arthropoda</taxon>
        <taxon>Crustacea</taxon>
        <taxon>Multicrustacea</taxon>
        <taxon>Malacostraca</taxon>
        <taxon>Eumalacostraca</taxon>
        <taxon>Eucarida</taxon>
        <taxon>Decapoda</taxon>
        <taxon>Pleocyemata</taxon>
        <taxon>Brachyura</taxon>
        <taxon>Eubrachyura</taxon>
        <taxon>Portunoidea</taxon>
        <taxon>Portunidae</taxon>
        <taxon>Portuninae</taxon>
        <taxon>Portunus</taxon>
    </lineage>
</organism>
<sequence length="145" mass="16168">MTHSGINIQRHQSTAESHNTTGTGRSGVEWGGAGRGDTPGKEGRKEGLGTRRPLDEFHLYRCLSQLQLRTPVRPRYKNLEMNHNFSRTGLGKQRQRSPVNTVAKEATYSSSNLIYNIKKPLPGQRGVRRPPSRKHPNPASTSDGR</sequence>
<reference evidence="2 3" key="1">
    <citation type="submission" date="2019-05" db="EMBL/GenBank/DDBJ databases">
        <title>Another draft genome of Portunus trituberculatus and its Hox gene families provides insights of decapod evolution.</title>
        <authorList>
            <person name="Jeong J.-H."/>
            <person name="Song I."/>
            <person name="Kim S."/>
            <person name="Choi T."/>
            <person name="Kim D."/>
            <person name="Ryu S."/>
            <person name="Kim W."/>
        </authorList>
    </citation>
    <scope>NUCLEOTIDE SEQUENCE [LARGE SCALE GENOMIC DNA]</scope>
    <source>
        <tissue evidence="2">Muscle</tissue>
    </source>
</reference>
<feature type="region of interest" description="Disordered" evidence="1">
    <location>
        <begin position="1"/>
        <end position="53"/>
    </location>
</feature>
<evidence type="ECO:0000313" key="3">
    <source>
        <dbReference type="Proteomes" id="UP000324222"/>
    </source>
</evidence>
<keyword evidence="3" id="KW-1185">Reference proteome</keyword>
<dbReference type="AlphaFoldDB" id="A0A5B7IHK8"/>
<comment type="caution">
    <text evidence="2">The sequence shown here is derived from an EMBL/GenBank/DDBJ whole genome shotgun (WGS) entry which is preliminary data.</text>
</comment>
<dbReference type="EMBL" id="VSRR010057969">
    <property type="protein sequence ID" value="MPC81773.1"/>
    <property type="molecule type" value="Genomic_DNA"/>
</dbReference>
<proteinExistence type="predicted"/>
<evidence type="ECO:0000313" key="2">
    <source>
        <dbReference type="EMBL" id="MPC81773.1"/>
    </source>
</evidence>
<feature type="region of interest" description="Disordered" evidence="1">
    <location>
        <begin position="118"/>
        <end position="145"/>
    </location>
</feature>
<name>A0A5B7IHK8_PORTR</name>
<protein>
    <submittedName>
        <fullName evidence="2">Uncharacterized protein</fullName>
    </submittedName>
</protein>
<accession>A0A5B7IHK8</accession>
<feature type="compositionally biased region" description="Basic and acidic residues" evidence="1">
    <location>
        <begin position="38"/>
        <end position="53"/>
    </location>
</feature>
<feature type="compositionally biased region" description="Polar residues" evidence="1">
    <location>
        <begin position="1"/>
        <end position="23"/>
    </location>
</feature>
<feature type="compositionally biased region" description="Basic residues" evidence="1">
    <location>
        <begin position="126"/>
        <end position="136"/>
    </location>
</feature>
<gene>
    <name evidence="2" type="ORF">E2C01_076407</name>
</gene>